<keyword evidence="1" id="KW-0472">Membrane</keyword>
<name>A0ABR2VIR8_9FUNG</name>
<keyword evidence="1" id="KW-1133">Transmembrane helix</keyword>
<protein>
    <recommendedName>
        <fullName evidence="4">EXPERA domain-containing protein</fullName>
    </recommendedName>
</protein>
<evidence type="ECO:0000313" key="3">
    <source>
        <dbReference type="Proteomes" id="UP001479436"/>
    </source>
</evidence>
<organism evidence="2 3">
    <name type="scientific">Basidiobolus ranarum</name>
    <dbReference type="NCBI Taxonomy" id="34480"/>
    <lineage>
        <taxon>Eukaryota</taxon>
        <taxon>Fungi</taxon>
        <taxon>Fungi incertae sedis</taxon>
        <taxon>Zoopagomycota</taxon>
        <taxon>Entomophthoromycotina</taxon>
        <taxon>Basidiobolomycetes</taxon>
        <taxon>Basidiobolales</taxon>
        <taxon>Basidiobolaceae</taxon>
        <taxon>Basidiobolus</taxon>
    </lineage>
</organism>
<dbReference type="EMBL" id="JASJQH010013633">
    <property type="protein sequence ID" value="KAK9659727.1"/>
    <property type="molecule type" value="Genomic_DNA"/>
</dbReference>
<feature type="transmembrane region" description="Helical" evidence="1">
    <location>
        <begin position="143"/>
        <end position="161"/>
    </location>
</feature>
<evidence type="ECO:0008006" key="4">
    <source>
        <dbReference type="Google" id="ProtNLM"/>
    </source>
</evidence>
<sequence length="174" mass="20418">MVQWKSNLFFACLSAAFVSMTYFDVLCKLMEELTPHRPVMFDPQLSYSSHDIQPLLKALGEQGRSLYLKVYYLDFALFPFFYGAIMFLSLDYLQARKIRWLTLFASVMDMLENSCVVYLILHFDTVMPYTHSAEFLLPYLTSAKWIGFATNIVLVLFYFILRMFQQIADKIKSE</sequence>
<gene>
    <name evidence="2" type="ORF">K7432_018603</name>
</gene>
<evidence type="ECO:0000256" key="1">
    <source>
        <dbReference type="SAM" id="Phobius"/>
    </source>
</evidence>
<reference evidence="2 3" key="1">
    <citation type="submission" date="2023-04" db="EMBL/GenBank/DDBJ databases">
        <title>Genome of Basidiobolus ranarum AG-B5.</title>
        <authorList>
            <person name="Stajich J.E."/>
            <person name="Carter-House D."/>
            <person name="Gryganskyi A."/>
        </authorList>
    </citation>
    <scope>NUCLEOTIDE SEQUENCE [LARGE SCALE GENOMIC DNA]</scope>
    <source>
        <strain evidence="2 3">AG-B5</strain>
    </source>
</reference>
<keyword evidence="1" id="KW-0812">Transmembrane</keyword>
<evidence type="ECO:0000313" key="2">
    <source>
        <dbReference type="EMBL" id="KAK9659727.1"/>
    </source>
</evidence>
<feature type="transmembrane region" description="Helical" evidence="1">
    <location>
        <begin position="100"/>
        <end position="123"/>
    </location>
</feature>
<keyword evidence="3" id="KW-1185">Reference proteome</keyword>
<dbReference type="Proteomes" id="UP001479436">
    <property type="component" value="Unassembled WGS sequence"/>
</dbReference>
<accession>A0ABR2VIR8</accession>
<comment type="caution">
    <text evidence="2">The sequence shown here is derived from an EMBL/GenBank/DDBJ whole genome shotgun (WGS) entry which is preliminary data.</text>
</comment>
<feature type="transmembrane region" description="Helical" evidence="1">
    <location>
        <begin position="70"/>
        <end position="88"/>
    </location>
</feature>
<proteinExistence type="predicted"/>